<feature type="region of interest" description="Disordered" evidence="1">
    <location>
        <begin position="1"/>
        <end position="24"/>
    </location>
</feature>
<organism evidence="2 3">
    <name type="scientific">Trifolium medium</name>
    <dbReference type="NCBI Taxonomy" id="97028"/>
    <lineage>
        <taxon>Eukaryota</taxon>
        <taxon>Viridiplantae</taxon>
        <taxon>Streptophyta</taxon>
        <taxon>Embryophyta</taxon>
        <taxon>Tracheophyta</taxon>
        <taxon>Spermatophyta</taxon>
        <taxon>Magnoliopsida</taxon>
        <taxon>eudicotyledons</taxon>
        <taxon>Gunneridae</taxon>
        <taxon>Pentapetalae</taxon>
        <taxon>rosids</taxon>
        <taxon>fabids</taxon>
        <taxon>Fabales</taxon>
        <taxon>Fabaceae</taxon>
        <taxon>Papilionoideae</taxon>
        <taxon>50 kb inversion clade</taxon>
        <taxon>NPAAA clade</taxon>
        <taxon>Hologalegina</taxon>
        <taxon>IRL clade</taxon>
        <taxon>Trifolieae</taxon>
        <taxon>Trifolium</taxon>
    </lineage>
</organism>
<dbReference type="EMBL" id="LXQA011298297">
    <property type="protein sequence ID" value="MCI92342.1"/>
    <property type="molecule type" value="Genomic_DNA"/>
</dbReference>
<accession>A0A392VXZ2</accession>
<sequence>MEMKPLEEVNVQPSPVGDVQSPYDVKVEASITTEVESSTNMEMEPSAEL</sequence>
<evidence type="ECO:0000313" key="3">
    <source>
        <dbReference type="Proteomes" id="UP000265520"/>
    </source>
</evidence>
<keyword evidence="3" id="KW-1185">Reference proteome</keyword>
<evidence type="ECO:0000313" key="2">
    <source>
        <dbReference type="EMBL" id="MCI92342.1"/>
    </source>
</evidence>
<comment type="caution">
    <text evidence="2">The sequence shown here is derived from an EMBL/GenBank/DDBJ whole genome shotgun (WGS) entry which is preliminary data.</text>
</comment>
<dbReference type="AlphaFoldDB" id="A0A392VXZ2"/>
<dbReference type="Proteomes" id="UP000265520">
    <property type="component" value="Unassembled WGS sequence"/>
</dbReference>
<reference evidence="2 3" key="1">
    <citation type="journal article" date="2018" name="Front. Plant Sci.">
        <title>Red Clover (Trifolium pratense) and Zigzag Clover (T. medium) - A Picture of Genomic Similarities and Differences.</title>
        <authorList>
            <person name="Dluhosova J."/>
            <person name="Istvanek J."/>
            <person name="Nedelnik J."/>
            <person name="Repkova J."/>
        </authorList>
    </citation>
    <scope>NUCLEOTIDE SEQUENCE [LARGE SCALE GENOMIC DNA]</scope>
    <source>
        <strain evidence="3">cv. 10/8</strain>
        <tissue evidence="2">Leaf</tissue>
    </source>
</reference>
<feature type="non-terminal residue" evidence="2">
    <location>
        <position position="49"/>
    </location>
</feature>
<protein>
    <submittedName>
        <fullName evidence="2">Uncharacterized protein</fullName>
    </submittedName>
</protein>
<proteinExistence type="predicted"/>
<evidence type="ECO:0000256" key="1">
    <source>
        <dbReference type="SAM" id="MobiDB-lite"/>
    </source>
</evidence>
<name>A0A392VXZ2_9FABA</name>